<reference evidence="2" key="1">
    <citation type="submission" date="2016-07" db="EMBL/GenBank/DDBJ databases">
        <authorList>
            <person name="Florea S."/>
            <person name="Webb J.S."/>
            <person name="Jaromczyk J."/>
            <person name="Schardl C.L."/>
        </authorList>
    </citation>
    <scope>NUCLEOTIDE SEQUENCE [LARGE SCALE GENOMIC DNA]</scope>
    <source>
        <strain evidence="2">1YdBTEX2</strain>
    </source>
</reference>
<name>A0A1D3K641_PSEVE</name>
<sequence length="141" mass="16184">MSILDTVIALACRVHAGQLDKSGKPYILHPLRLMLKFETLDEQVVSVLHDVVEDSDVTLDELRQLGLSEHVIRAIDCLSKRPGEVYEDFIARIRPDELARKVKIEDIRDNLNLTRLPTLEAKDLERIAKYHKALRYLLLST</sequence>
<dbReference type="EMBL" id="LT599583">
    <property type="protein sequence ID" value="SBW83836.1"/>
    <property type="molecule type" value="Genomic_DNA"/>
</dbReference>
<dbReference type="GO" id="GO:0016787">
    <property type="term" value="F:hydrolase activity"/>
    <property type="evidence" value="ECO:0007669"/>
    <property type="project" value="UniProtKB-KW"/>
</dbReference>
<protein>
    <submittedName>
        <fullName evidence="1">Guanosine-3',5'-bis(Diphosphate) 3'-pyrophosphohydrolase</fullName>
    </submittedName>
</protein>
<accession>A0A1D3K641</accession>
<dbReference type="SUPFAM" id="SSF109604">
    <property type="entry name" value="HD-domain/PDEase-like"/>
    <property type="match status" value="1"/>
</dbReference>
<dbReference type="RefSeq" id="WP_017849984.1">
    <property type="nucleotide sequence ID" value="NZ_AOUH01000063.1"/>
</dbReference>
<gene>
    <name evidence="1" type="ORF">PVE_R1G5957</name>
</gene>
<dbReference type="Gene3D" id="1.10.3210.10">
    <property type="entry name" value="Hypothetical protein af1432"/>
    <property type="match status" value="1"/>
</dbReference>
<evidence type="ECO:0000313" key="2">
    <source>
        <dbReference type="Proteomes" id="UP000245431"/>
    </source>
</evidence>
<evidence type="ECO:0000313" key="1">
    <source>
        <dbReference type="EMBL" id="SBW83836.1"/>
    </source>
</evidence>
<organism evidence="1 2">
    <name type="scientific">Pseudomonas veronii 1YdBTEX2</name>
    <dbReference type="NCBI Taxonomy" id="1295141"/>
    <lineage>
        <taxon>Bacteria</taxon>
        <taxon>Pseudomonadati</taxon>
        <taxon>Pseudomonadota</taxon>
        <taxon>Gammaproteobacteria</taxon>
        <taxon>Pseudomonadales</taxon>
        <taxon>Pseudomonadaceae</taxon>
        <taxon>Pseudomonas</taxon>
    </lineage>
</organism>
<keyword evidence="1" id="KW-0378">Hydrolase</keyword>
<dbReference type="AlphaFoldDB" id="A0A1D3K641"/>
<proteinExistence type="predicted"/>
<dbReference type="Proteomes" id="UP000245431">
    <property type="component" value="Chromosome PVE_r1"/>
</dbReference>